<dbReference type="GO" id="GO:0006355">
    <property type="term" value="P:regulation of DNA-templated transcription"/>
    <property type="evidence" value="ECO:0007669"/>
    <property type="project" value="InterPro"/>
</dbReference>
<feature type="domain" description="NAC" evidence="6">
    <location>
        <begin position="54"/>
        <end position="207"/>
    </location>
</feature>
<proteinExistence type="predicted"/>
<keyword evidence="1" id="KW-0805">Transcription regulation</keyword>
<evidence type="ECO:0000256" key="1">
    <source>
        <dbReference type="ARBA" id="ARBA00023015"/>
    </source>
</evidence>
<keyword evidence="4" id="KW-0539">Nucleus</keyword>
<feature type="compositionally biased region" description="Polar residues" evidence="5">
    <location>
        <begin position="12"/>
        <end position="40"/>
    </location>
</feature>
<gene>
    <name evidence="7" type="ORF">FSB_LOCUS28961</name>
</gene>
<feature type="region of interest" description="Disordered" evidence="5">
    <location>
        <begin position="211"/>
        <end position="233"/>
    </location>
</feature>
<dbReference type="InterPro" id="IPR003441">
    <property type="entry name" value="NAC-dom"/>
</dbReference>
<dbReference type="EMBL" id="OIVN01002157">
    <property type="protein sequence ID" value="SPD01079.1"/>
    <property type="molecule type" value="Genomic_DNA"/>
</dbReference>
<feature type="compositionally biased region" description="Basic and acidic residues" evidence="5">
    <location>
        <begin position="506"/>
        <end position="516"/>
    </location>
</feature>
<feature type="region of interest" description="Disordered" evidence="5">
    <location>
        <begin position="492"/>
        <end position="516"/>
    </location>
</feature>
<dbReference type="Pfam" id="PF02365">
    <property type="entry name" value="NAM"/>
    <property type="match status" value="1"/>
</dbReference>
<sequence length="516" mass="57411">MKNEESKPSFLASGTTTTQVENPNISPGNNKSSVPLPQSPSEKDLIDVNEDKTFPPGYRFCPTDYELVMDYLKLKVLNEPLPWNKMVDVDLYSECPEILTENFPQNGENEWYFFTPRARKYRNGNRPNRAAGDGYWKATGADKAIISDEEVVVGFRKALVFYRGKAPKGDKTNWIMHEYRVNDPPLDKSSDDDMRLDKWVLCMIYEKVEGKSSETQNEDEASSKPLLNDDKKMPKELVDPSNAYADLSSQQNEAALANMVSNIDESLFIQFQEANGNYGTTSPFQVANGNYGTNPQFQAAANSNYGTNPQFQAIANGNYGTNPQFQGANPQFQAAANGNYRVNPQFQASANGNYGTNPQFQAAANGNYGTNPQFQATNPQFQAANDNYGTTPLFQASNFGTTPKMVQGIYRPPLCAPGDNYGTSIHNVKLPSYTPHLYDRATLPASESSINMHMASNISPNEPSGLYQVNQDTSNLDQAFSSVSDSEFGYISYEEMDDSVPNKRQKLQEDDKHPCE</sequence>
<dbReference type="PROSITE" id="PS51005">
    <property type="entry name" value="NAC"/>
    <property type="match status" value="1"/>
</dbReference>
<dbReference type="GO" id="GO:0003677">
    <property type="term" value="F:DNA binding"/>
    <property type="evidence" value="ECO:0007669"/>
    <property type="project" value="UniProtKB-KW"/>
</dbReference>
<protein>
    <recommendedName>
        <fullName evidence="6">NAC domain-containing protein</fullName>
    </recommendedName>
</protein>
<keyword evidence="2" id="KW-0238">DNA-binding</keyword>
<evidence type="ECO:0000259" key="6">
    <source>
        <dbReference type="PROSITE" id="PS51005"/>
    </source>
</evidence>
<dbReference type="InterPro" id="IPR036093">
    <property type="entry name" value="NAC_dom_sf"/>
</dbReference>
<keyword evidence="3" id="KW-0804">Transcription</keyword>
<reference evidence="7" key="1">
    <citation type="submission" date="2018-02" db="EMBL/GenBank/DDBJ databases">
        <authorList>
            <person name="Cohen D.B."/>
            <person name="Kent A.D."/>
        </authorList>
    </citation>
    <scope>NUCLEOTIDE SEQUENCE</scope>
</reference>
<evidence type="ECO:0000256" key="2">
    <source>
        <dbReference type="ARBA" id="ARBA00023125"/>
    </source>
</evidence>
<evidence type="ECO:0000256" key="3">
    <source>
        <dbReference type="ARBA" id="ARBA00023163"/>
    </source>
</evidence>
<accession>A0A2N9GNT0</accession>
<evidence type="ECO:0000313" key="7">
    <source>
        <dbReference type="EMBL" id="SPD01079.1"/>
    </source>
</evidence>
<evidence type="ECO:0000256" key="5">
    <source>
        <dbReference type="SAM" id="MobiDB-lite"/>
    </source>
</evidence>
<name>A0A2N9GNT0_FAGSY</name>
<organism evidence="7">
    <name type="scientific">Fagus sylvatica</name>
    <name type="common">Beechnut</name>
    <dbReference type="NCBI Taxonomy" id="28930"/>
    <lineage>
        <taxon>Eukaryota</taxon>
        <taxon>Viridiplantae</taxon>
        <taxon>Streptophyta</taxon>
        <taxon>Embryophyta</taxon>
        <taxon>Tracheophyta</taxon>
        <taxon>Spermatophyta</taxon>
        <taxon>Magnoliopsida</taxon>
        <taxon>eudicotyledons</taxon>
        <taxon>Gunneridae</taxon>
        <taxon>Pentapetalae</taxon>
        <taxon>rosids</taxon>
        <taxon>fabids</taxon>
        <taxon>Fagales</taxon>
        <taxon>Fagaceae</taxon>
        <taxon>Fagus</taxon>
    </lineage>
</organism>
<dbReference type="PANTHER" id="PTHR31719">
    <property type="entry name" value="NAC TRANSCRIPTION FACTOR 56"/>
    <property type="match status" value="1"/>
</dbReference>
<evidence type="ECO:0000256" key="4">
    <source>
        <dbReference type="ARBA" id="ARBA00023242"/>
    </source>
</evidence>
<dbReference type="Gene3D" id="2.170.150.80">
    <property type="entry name" value="NAC domain"/>
    <property type="match status" value="1"/>
</dbReference>
<dbReference type="PANTHER" id="PTHR31719:SF179">
    <property type="entry name" value="OS08G0148400 PROTEIN"/>
    <property type="match status" value="1"/>
</dbReference>
<dbReference type="SUPFAM" id="SSF101941">
    <property type="entry name" value="NAC domain"/>
    <property type="match status" value="1"/>
</dbReference>
<feature type="region of interest" description="Disordered" evidence="5">
    <location>
        <begin position="1"/>
        <end position="49"/>
    </location>
</feature>
<dbReference type="AlphaFoldDB" id="A0A2N9GNT0"/>